<keyword evidence="4" id="KW-0862">Zinc</keyword>
<accession>A0ABN7AK66</accession>
<evidence type="ECO:0000313" key="9">
    <source>
        <dbReference type="Proteomes" id="UP001307889"/>
    </source>
</evidence>
<keyword evidence="3 5" id="KW-0863">Zinc-finger</keyword>
<dbReference type="PROSITE" id="PS00028">
    <property type="entry name" value="ZINC_FINGER_C2H2_1"/>
    <property type="match status" value="4"/>
</dbReference>
<organism evidence="8 9">
    <name type="scientific">Nesidiocoris tenuis</name>
    <dbReference type="NCBI Taxonomy" id="355587"/>
    <lineage>
        <taxon>Eukaryota</taxon>
        <taxon>Metazoa</taxon>
        <taxon>Ecdysozoa</taxon>
        <taxon>Arthropoda</taxon>
        <taxon>Hexapoda</taxon>
        <taxon>Insecta</taxon>
        <taxon>Pterygota</taxon>
        <taxon>Neoptera</taxon>
        <taxon>Paraneoptera</taxon>
        <taxon>Hemiptera</taxon>
        <taxon>Heteroptera</taxon>
        <taxon>Panheteroptera</taxon>
        <taxon>Cimicomorpha</taxon>
        <taxon>Miridae</taxon>
        <taxon>Dicyphina</taxon>
        <taxon>Nesidiocoris</taxon>
    </lineage>
</organism>
<dbReference type="Proteomes" id="UP001307889">
    <property type="component" value="Chromosome 3"/>
</dbReference>
<protein>
    <submittedName>
        <fullName evidence="8">ZnF_C2H2</fullName>
    </submittedName>
</protein>
<feature type="domain" description="C2H2-type" evidence="7">
    <location>
        <begin position="290"/>
        <end position="317"/>
    </location>
</feature>
<feature type="domain" description="C2H2-type" evidence="7">
    <location>
        <begin position="142"/>
        <end position="169"/>
    </location>
</feature>
<feature type="domain" description="C2H2-type" evidence="7">
    <location>
        <begin position="170"/>
        <end position="199"/>
    </location>
</feature>
<keyword evidence="9" id="KW-1185">Reference proteome</keyword>
<evidence type="ECO:0000313" key="8">
    <source>
        <dbReference type="EMBL" id="BES92645.1"/>
    </source>
</evidence>
<evidence type="ECO:0000256" key="3">
    <source>
        <dbReference type="ARBA" id="ARBA00022771"/>
    </source>
</evidence>
<evidence type="ECO:0000256" key="5">
    <source>
        <dbReference type="PROSITE-ProRule" id="PRU00042"/>
    </source>
</evidence>
<reference evidence="8 9" key="1">
    <citation type="submission" date="2023-09" db="EMBL/GenBank/DDBJ databases">
        <title>Nesidiocoris tenuis whole genome shotgun sequence.</title>
        <authorList>
            <person name="Shibata T."/>
            <person name="Shimoda M."/>
            <person name="Kobayashi T."/>
            <person name="Uehara T."/>
        </authorList>
    </citation>
    <scope>NUCLEOTIDE SEQUENCE [LARGE SCALE GENOMIC DNA]</scope>
    <source>
        <strain evidence="8 9">Japan</strain>
    </source>
</reference>
<dbReference type="PANTHER" id="PTHR14196:SF14">
    <property type="entry name" value="ZINC FINGER PROTEIN 721-LIKE"/>
    <property type="match status" value="1"/>
</dbReference>
<dbReference type="PROSITE" id="PS50157">
    <property type="entry name" value="ZINC_FINGER_C2H2_2"/>
    <property type="match status" value="3"/>
</dbReference>
<dbReference type="Gene3D" id="3.30.160.60">
    <property type="entry name" value="Classic Zinc Finger"/>
    <property type="match status" value="2"/>
</dbReference>
<sequence length="326" mass="36031">MDRITNAQKTAYIDAVMQQQLEQQLHQQVPKIKMEFVPTLKVPQVPHPSMNAQNPSEQQMFVVGDEGVSYDEGIRVLRSIGTWGPEYTAQVSTFVPDGSSGFNNGGPGEDRKATSSTQTLVPQQAPAACKPKPKLENNNKSFTCTQCGKGLARKDKLVIHMRIHTGEKPYVCEVCKKAFARRDKLVIHVNKLKHMTPSNLAPLTKRGNPIDIKNSQLVSPGAQASLGINSKKEGKDDSITVPMLGGWSCELCGLVLSSREDWSAHARAHLDAQTSPPSYQAPSYPAPDRHYCLMCRQDFGDRTEFMFHLRAHFKTQEAVDTAGLCT</sequence>
<feature type="region of interest" description="Disordered" evidence="6">
    <location>
        <begin position="96"/>
        <end position="134"/>
    </location>
</feature>
<dbReference type="PANTHER" id="PTHR14196">
    <property type="entry name" value="ODD-SKIPPED - RELATED"/>
    <property type="match status" value="1"/>
</dbReference>
<evidence type="ECO:0000256" key="1">
    <source>
        <dbReference type="ARBA" id="ARBA00022723"/>
    </source>
</evidence>
<dbReference type="InterPro" id="IPR036236">
    <property type="entry name" value="Znf_C2H2_sf"/>
</dbReference>
<dbReference type="SUPFAM" id="SSF57667">
    <property type="entry name" value="beta-beta-alpha zinc fingers"/>
    <property type="match status" value="1"/>
</dbReference>
<keyword evidence="1" id="KW-0479">Metal-binding</keyword>
<dbReference type="Pfam" id="PF00096">
    <property type="entry name" value="zf-C2H2"/>
    <property type="match status" value="2"/>
</dbReference>
<dbReference type="EMBL" id="AP028911">
    <property type="protein sequence ID" value="BES92645.1"/>
    <property type="molecule type" value="Genomic_DNA"/>
</dbReference>
<evidence type="ECO:0000256" key="6">
    <source>
        <dbReference type="SAM" id="MobiDB-lite"/>
    </source>
</evidence>
<name>A0ABN7AK66_9HEMI</name>
<gene>
    <name evidence="8" type="ORF">NTJ_05454</name>
</gene>
<dbReference type="InterPro" id="IPR050717">
    <property type="entry name" value="C2H2-ZF_Transcription_Reg"/>
</dbReference>
<evidence type="ECO:0000256" key="4">
    <source>
        <dbReference type="ARBA" id="ARBA00022833"/>
    </source>
</evidence>
<evidence type="ECO:0000256" key="2">
    <source>
        <dbReference type="ARBA" id="ARBA00022737"/>
    </source>
</evidence>
<proteinExistence type="predicted"/>
<dbReference type="InterPro" id="IPR013087">
    <property type="entry name" value="Znf_C2H2_type"/>
</dbReference>
<keyword evidence="2" id="KW-0677">Repeat</keyword>
<evidence type="ECO:0000259" key="7">
    <source>
        <dbReference type="PROSITE" id="PS50157"/>
    </source>
</evidence>
<dbReference type="SMART" id="SM00355">
    <property type="entry name" value="ZnF_C2H2"/>
    <property type="match status" value="4"/>
</dbReference>